<dbReference type="EMBL" id="VJWA01000001">
    <property type="protein sequence ID" value="TRW18060.1"/>
    <property type="molecule type" value="Genomic_DNA"/>
</dbReference>
<protein>
    <submittedName>
        <fullName evidence="4">OmpH family outer membrane protein</fullName>
    </submittedName>
</protein>
<gene>
    <name evidence="4" type="ORF">FMM06_08095</name>
</gene>
<evidence type="ECO:0000256" key="2">
    <source>
        <dbReference type="ARBA" id="ARBA00022729"/>
    </source>
</evidence>
<comment type="caution">
    <text evidence="4">The sequence shown here is derived from an EMBL/GenBank/DDBJ whole genome shotgun (WGS) entry which is preliminary data.</text>
</comment>
<keyword evidence="2 3" id="KW-0732">Signal</keyword>
<keyword evidence="5" id="KW-1185">Reference proteome</keyword>
<feature type="chain" id="PRO_5021891475" evidence="3">
    <location>
        <begin position="22"/>
        <end position="189"/>
    </location>
</feature>
<dbReference type="Gene3D" id="3.30.910.20">
    <property type="entry name" value="Skp domain"/>
    <property type="match status" value="1"/>
</dbReference>
<organism evidence="4 5">
    <name type="scientific">Glacieibacterium frigidum</name>
    <dbReference type="NCBI Taxonomy" id="2593303"/>
    <lineage>
        <taxon>Bacteria</taxon>
        <taxon>Pseudomonadati</taxon>
        <taxon>Pseudomonadota</taxon>
        <taxon>Alphaproteobacteria</taxon>
        <taxon>Sphingomonadales</taxon>
        <taxon>Sphingosinicellaceae</taxon>
        <taxon>Glacieibacterium</taxon>
    </lineage>
</organism>
<dbReference type="PANTHER" id="PTHR35089:SF1">
    <property type="entry name" value="CHAPERONE PROTEIN SKP"/>
    <property type="match status" value="1"/>
</dbReference>
<dbReference type="InterPro" id="IPR005632">
    <property type="entry name" value="Chaperone_Skp"/>
</dbReference>
<proteinExistence type="inferred from homology"/>
<reference evidence="4 5" key="1">
    <citation type="submission" date="2019-07" db="EMBL/GenBank/DDBJ databases">
        <title>Novel species isolated from glacier.</title>
        <authorList>
            <person name="Liu Q."/>
            <person name="Xin Y.-H."/>
        </authorList>
    </citation>
    <scope>NUCLEOTIDE SEQUENCE [LARGE SCALE GENOMIC DNA]</scope>
    <source>
        <strain evidence="4 5">LB1R16</strain>
    </source>
</reference>
<dbReference type="SUPFAM" id="SSF111384">
    <property type="entry name" value="OmpH-like"/>
    <property type="match status" value="1"/>
</dbReference>
<name>A0A552UIN9_9SPHN</name>
<dbReference type="RefSeq" id="WP_144236754.1">
    <property type="nucleotide sequence ID" value="NZ_VJWA01000001.1"/>
</dbReference>
<evidence type="ECO:0000256" key="1">
    <source>
        <dbReference type="ARBA" id="ARBA00009091"/>
    </source>
</evidence>
<dbReference type="SMART" id="SM00935">
    <property type="entry name" value="OmpH"/>
    <property type="match status" value="1"/>
</dbReference>
<dbReference type="PANTHER" id="PTHR35089">
    <property type="entry name" value="CHAPERONE PROTEIN SKP"/>
    <property type="match status" value="1"/>
</dbReference>
<dbReference type="OrthoDB" id="7427936at2"/>
<evidence type="ECO:0000256" key="3">
    <source>
        <dbReference type="SAM" id="SignalP"/>
    </source>
</evidence>
<dbReference type="AlphaFoldDB" id="A0A552UIN9"/>
<evidence type="ECO:0000313" key="4">
    <source>
        <dbReference type="EMBL" id="TRW18060.1"/>
    </source>
</evidence>
<dbReference type="InterPro" id="IPR024930">
    <property type="entry name" value="Skp_dom_sf"/>
</dbReference>
<dbReference type="GO" id="GO:0050821">
    <property type="term" value="P:protein stabilization"/>
    <property type="evidence" value="ECO:0007669"/>
    <property type="project" value="TreeGrafter"/>
</dbReference>
<dbReference type="Proteomes" id="UP000317894">
    <property type="component" value="Unassembled WGS sequence"/>
</dbReference>
<evidence type="ECO:0000313" key="5">
    <source>
        <dbReference type="Proteomes" id="UP000317894"/>
    </source>
</evidence>
<sequence>MTNMFKSLALATTLLATPLMAQTLPAPVIVIVDMEEIISTSVAGKQAQNELKTRFDGIQARLQSLRTQYGTEEQALLKTRPTAPGAAATAWETKAREMQTRKTKDEQDLAKRNQDFEAARQNVLRQINEGAQPIISTVMRERGASIVLAEGATLQHTAALDVTKDVVARLDKALPRVSAAPPAAAPAAK</sequence>
<dbReference type="GO" id="GO:0051082">
    <property type="term" value="F:unfolded protein binding"/>
    <property type="evidence" value="ECO:0007669"/>
    <property type="project" value="InterPro"/>
</dbReference>
<comment type="similarity">
    <text evidence="1">Belongs to the Skp family.</text>
</comment>
<accession>A0A552UIN9</accession>
<dbReference type="GO" id="GO:0005829">
    <property type="term" value="C:cytosol"/>
    <property type="evidence" value="ECO:0007669"/>
    <property type="project" value="TreeGrafter"/>
</dbReference>
<dbReference type="Pfam" id="PF03938">
    <property type="entry name" value="OmpH"/>
    <property type="match status" value="1"/>
</dbReference>
<feature type="signal peptide" evidence="3">
    <location>
        <begin position="1"/>
        <end position="21"/>
    </location>
</feature>